<evidence type="ECO:0000313" key="1">
    <source>
        <dbReference type="EMBL" id="KKN73354.1"/>
    </source>
</evidence>
<sequence>MVDLKMDGIRRWKFTSSAGVIELINTDFWIDYDSTVQGTGTAELSLTLTNIWQHSDLDLLQGLARRKFVEDRLKELHWDHVGKKGTLIIDEGTPQEVTIDGVTLLDVVTEMGDLNDLMEYSLVFSFPLTSSSGTGGVEIARELSFLAWGHNFAQKSEKLNLSPWNNQNSGGLTPDDIIAPDGALTADKLTDSDGGNFFRVQQTVPLGSTKPDLYEFTLFVPVLSSQTLWQGFIAEVAGGGTPVDTAYTIDQVNGALVLRAGSVAAQFTRVDRFNADWWRIGIRLQNNASGNDDAVIRLQPTVNTDGTGTWVASVTGDNHTWGFQVSRVHANKTSLIPYVPTDAAAIGTTPLAPSLENYVIAREREDRAVFKDVFRASPIRVAGSPGRVRLNVVGIKQLTTQTEATLLQRQEAEGIIEAWNDLVGKDGLLRIDNGVTGEEQIAAHLSGVSIGDLRLPDAVTFDLRFETEYSE</sequence>
<name>A0A0F9T2B6_9ZZZZ</name>
<reference evidence="1" key="1">
    <citation type="journal article" date="2015" name="Nature">
        <title>Complex archaea that bridge the gap between prokaryotes and eukaryotes.</title>
        <authorList>
            <person name="Spang A."/>
            <person name="Saw J.H."/>
            <person name="Jorgensen S.L."/>
            <person name="Zaremba-Niedzwiedzka K."/>
            <person name="Martijn J."/>
            <person name="Lind A.E."/>
            <person name="van Eijk R."/>
            <person name="Schleper C."/>
            <person name="Guy L."/>
            <person name="Ettema T.J."/>
        </authorList>
    </citation>
    <scope>NUCLEOTIDE SEQUENCE</scope>
</reference>
<dbReference type="EMBL" id="LAZR01000345">
    <property type="protein sequence ID" value="KKN73354.1"/>
    <property type="molecule type" value="Genomic_DNA"/>
</dbReference>
<protein>
    <submittedName>
        <fullName evidence="1">Uncharacterized protein</fullName>
    </submittedName>
</protein>
<gene>
    <name evidence="1" type="ORF">LCGC14_0401670</name>
</gene>
<proteinExistence type="predicted"/>
<comment type="caution">
    <text evidence="1">The sequence shown here is derived from an EMBL/GenBank/DDBJ whole genome shotgun (WGS) entry which is preliminary data.</text>
</comment>
<organism evidence="1">
    <name type="scientific">marine sediment metagenome</name>
    <dbReference type="NCBI Taxonomy" id="412755"/>
    <lineage>
        <taxon>unclassified sequences</taxon>
        <taxon>metagenomes</taxon>
        <taxon>ecological metagenomes</taxon>
    </lineage>
</organism>
<dbReference type="AlphaFoldDB" id="A0A0F9T2B6"/>
<accession>A0A0F9T2B6</accession>